<evidence type="ECO:0000313" key="3">
    <source>
        <dbReference type="Proteomes" id="UP001212821"/>
    </source>
</evidence>
<sequence>MNAMNNEHVILSLGPASEQRPVVMRGPADMAELLPYLLGFYPDDSIVAVGLQGPDLHQGGVIRADLPVSPAEWPAAAEETAALLVALSERHGGRPLQVLLYLCQDPGTAHAPPPVEDLRPLADHLRAAFGRRGVAVKESLCVSDDRWWSFLCRREGCCDPAGTPVRRGPDPGPAAAAATVAGLVPRGSRKAIVAGLAPVGPPEDGAQREALVRAEPVAGAVSREEGLELLEQAFAEFAAGARELDEERTARLLFALRDRLTRDRGVEYVRPAELAPAERLWRFLARRAVPPYEGCAVAPLTLLAWSSWVAGDTATARVVLGHVLRLSPDYLLAELLYESMNDGMTPGALLVAVEAQRRRREERAAAVRPEPEAEAEPGPAMGGESGPPGPGQAPAGGRRRRRGGRWKGVSTASARADRGSGCPASPGCQDSPTSAGSPSSPGRPSDPGEPRPEGSGSEPVALLPAPGCGPTPGVRPTRGVRLGRVGACASAAARSGTGLHRCRGSRRAARGARRAD</sequence>
<evidence type="ECO:0000256" key="1">
    <source>
        <dbReference type="SAM" id="MobiDB-lite"/>
    </source>
</evidence>
<dbReference type="InterPro" id="IPR025447">
    <property type="entry name" value="DUF4192"/>
</dbReference>
<keyword evidence="3" id="KW-1185">Reference proteome</keyword>
<dbReference type="Proteomes" id="UP001212821">
    <property type="component" value="Chromosome"/>
</dbReference>
<accession>A0ABY7Q2A9</accession>
<feature type="compositionally biased region" description="Low complexity" evidence="1">
    <location>
        <begin position="431"/>
        <end position="445"/>
    </location>
</feature>
<dbReference type="RefSeq" id="WP_270143600.1">
    <property type="nucleotide sequence ID" value="NZ_CP115450.1"/>
</dbReference>
<proteinExistence type="predicted"/>
<feature type="region of interest" description="Disordered" evidence="1">
    <location>
        <begin position="492"/>
        <end position="516"/>
    </location>
</feature>
<reference evidence="3" key="1">
    <citation type="submission" date="2022-12" db="EMBL/GenBank/DDBJ databases">
        <authorList>
            <person name="Mo P."/>
        </authorList>
    </citation>
    <scope>NUCLEOTIDE SEQUENCE [LARGE SCALE GENOMIC DNA]</scope>
    <source>
        <strain evidence="3">HUAS 3-15</strain>
    </source>
</reference>
<dbReference type="Pfam" id="PF13830">
    <property type="entry name" value="DUF4192"/>
    <property type="match status" value="1"/>
</dbReference>
<gene>
    <name evidence="2" type="ORF">O1G21_13360</name>
</gene>
<name>A0ABY7Q2A9_9ACTN</name>
<dbReference type="EMBL" id="CP115450">
    <property type="protein sequence ID" value="WBP86729.1"/>
    <property type="molecule type" value="Genomic_DNA"/>
</dbReference>
<evidence type="ECO:0000313" key="2">
    <source>
        <dbReference type="EMBL" id="WBP86729.1"/>
    </source>
</evidence>
<organism evidence="2 3">
    <name type="scientific">Kitasatospora cathayae</name>
    <dbReference type="NCBI Taxonomy" id="3004092"/>
    <lineage>
        <taxon>Bacteria</taxon>
        <taxon>Bacillati</taxon>
        <taxon>Actinomycetota</taxon>
        <taxon>Actinomycetes</taxon>
        <taxon>Kitasatosporales</taxon>
        <taxon>Streptomycetaceae</taxon>
        <taxon>Kitasatospora</taxon>
    </lineage>
</organism>
<protein>
    <submittedName>
        <fullName evidence="2">DUF4192 family protein</fullName>
    </submittedName>
</protein>
<feature type="compositionally biased region" description="Basic and acidic residues" evidence="1">
    <location>
        <begin position="361"/>
        <end position="371"/>
    </location>
</feature>
<feature type="region of interest" description="Disordered" evidence="1">
    <location>
        <begin position="361"/>
        <end position="478"/>
    </location>
</feature>
<feature type="compositionally biased region" description="Basic residues" evidence="1">
    <location>
        <begin position="500"/>
        <end position="516"/>
    </location>
</feature>